<dbReference type="CDD" id="cd04205">
    <property type="entry name" value="CuRO_2_LCC_like"/>
    <property type="match status" value="1"/>
</dbReference>
<dbReference type="EMBL" id="LUGH01000686">
    <property type="protein sequence ID" value="OBZ83304.1"/>
    <property type="molecule type" value="Genomic_DNA"/>
</dbReference>
<evidence type="ECO:0000256" key="4">
    <source>
        <dbReference type="ARBA" id="ARBA00023008"/>
    </source>
</evidence>
<dbReference type="SUPFAM" id="SSF49503">
    <property type="entry name" value="Cupredoxins"/>
    <property type="match status" value="3"/>
</dbReference>
<keyword evidence="4" id="KW-0186">Copper</keyword>
<dbReference type="PANTHER" id="PTHR11709">
    <property type="entry name" value="MULTI-COPPER OXIDASE"/>
    <property type="match status" value="1"/>
</dbReference>
<reference evidence="8 9" key="1">
    <citation type="submission" date="2016-03" db="EMBL/GenBank/DDBJ databases">
        <title>Choanephora cucurbitarum.</title>
        <authorList>
            <person name="Min B."/>
            <person name="Park H."/>
            <person name="Park J.-H."/>
            <person name="Shin H.-D."/>
            <person name="Choi I.-G."/>
        </authorList>
    </citation>
    <scope>NUCLEOTIDE SEQUENCE [LARGE SCALE GENOMIC DNA]</scope>
    <source>
        <strain evidence="8 9">KUS-F28377</strain>
    </source>
</reference>
<name>A0A1C7N7J3_9FUNG</name>
<dbReference type="InterPro" id="IPR001117">
    <property type="entry name" value="Cu-oxidase_2nd"/>
</dbReference>
<dbReference type="GO" id="GO:0005507">
    <property type="term" value="F:copper ion binding"/>
    <property type="evidence" value="ECO:0007669"/>
    <property type="project" value="InterPro"/>
</dbReference>
<dbReference type="GO" id="GO:0016491">
    <property type="term" value="F:oxidoreductase activity"/>
    <property type="evidence" value="ECO:0007669"/>
    <property type="project" value="UniProtKB-KW"/>
</dbReference>
<dbReference type="InterPro" id="IPR011706">
    <property type="entry name" value="Cu-oxidase_C"/>
</dbReference>
<dbReference type="Proteomes" id="UP000093000">
    <property type="component" value="Unassembled WGS sequence"/>
</dbReference>
<evidence type="ECO:0000259" key="6">
    <source>
        <dbReference type="Pfam" id="PF07731"/>
    </source>
</evidence>
<feature type="domain" description="Plastocyanin-like" evidence="6">
    <location>
        <begin position="455"/>
        <end position="578"/>
    </location>
</feature>
<dbReference type="PANTHER" id="PTHR11709:SF394">
    <property type="entry name" value="FI03373P-RELATED"/>
    <property type="match status" value="1"/>
</dbReference>
<dbReference type="AlphaFoldDB" id="A0A1C7N7J3"/>
<dbReference type="InterPro" id="IPR045087">
    <property type="entry name" value="Cu-oxidase_fam"/>
</dbReference>
<dbReference type="Pfam" id="PF07732">
    <property type="entry name" value="Cu-oxidase_3"/>
    <property type="match status" value="1"/>
</dbReference>
<dbReference type="PROSITE" id="PS00080">
    <property type="entry name" value="MULTICOPPER_OXIDASE2"/>
    <property type="match status" value="1"/>
</dbReference>
<dbReference type="InParanoid" id="A0A1C7N7J3"/>
<evidence type="ECO:0000256" key="2">
    <source>
        <dbReference type="ARBA" id="ARBA00022723"/>
    </source>
</evidence>
<organism evidence="8 9">
    <name type="scientific">Choanephora cucurbitarum</name>
    <dbReference type="NCBI Taxonomy" id="101091"/>
    <lineage>
        <taxon>Eukaryota</taxon>
        <taxon>Fungi</taxon>
        <taxon>Fungi incertae sedis</taxon>
        <taxon>Mucoromycota</taxon>
        <taxon>Mucoromycotina</taxon>
        <taxon>Mucoromycetes</taxon>
        <taxon>Mucorales</taxon>
        <taxon>Mucorineae</taxon>
        <taxon>Choanephoraceae</taxon>
        <taxon>Choanephoroideae</taxon>
        <taxon>Choanephora</taxon>
    </lineage>
</organism>
<protein>
    <submittedName>
        <fullName evidence="8">L-ascorbate oxidase</fullName>
    </submittedName>
</protein>
<evidence type="ECO:0000259" key="7">
    <source>
        <dbReference type="Pfam" id="PF07732"/>
    </source>
</evidence>
<sequence>MKRGREKLINKYRKKKVYAVPSLKRYELNITSVRHNPDCSDHDSSVLMVNDQLPGTPIHLYKGERVQILVRNKIIRNTLAQGGAGTAVTVHFHGIRQVNSTQSDGVPYLTQYAIPPGHSFLFDFEAIDQVGTFFYHAHVGLQEMSVFGAVIVYDSIASDPIYSPYPVLKDGPFRYFDERTVLLSEWWHEDRGDFESYFVGSDFTEIVEAQSILINGQGINNPDVDLVEECKGYPLIPVEPGKTYRFRVIGATLFRTLGFAIANHTLTVIEVDGDYIQPYEVDFLEVSPGQRFSVLVKTVESLADYGISLVRRWTTNIPSVTNGYAIMRYQKEAATFTPWNFDFKTKQRIGTRALSKAHNNPTFPFNDTVHWYWNNLEPFHGVHPVALHSTKSDRTIVLKTTQGKLENGETRWYINGISFTEKSDQVLLYDILNKTRPLPQKKNRRSSGFDAFLGTYPLEHMEIVDFVLQTTHVKGEPCRSHPWHTHGHSHWEIAYGAGEYNEKRDGNTRNVPFPVYKDLTLVYPTQDEAKPTRSHSNIIGCGWSKIRIIADNPGIWAMHCHNVPHMYMGMMLALEESPDLIAESIRRNVA</sequence>
<dbReference type="Pfam" id="PF07731">
    <property type="entry name" value="Cu-oxidase_2"/>
    <property type="match status" value="1"/>
</dbReference>
<proteinExistence type="inferred from homology"/>
<evidence type="ECO:0000256" key="3">
    <source>
        <dbReference type="ARBA" id="ARBA00023002"/>
    </source>
</evidence>
<dbReference type="PROSITE" id="PS00079">
    <property type="entry name" value="MULTICOPPER_OXIDASE1"/>
    <property type="match status" value="1"/>
</dbReference>
<evidence type="ECO:0000313" key="8">
    <source>
        <dbReference type="EMBL" id="OBZ83304.1"/>
    </source>
</evidence>
<dbReference type="Gene3D" id="2.60.40.420">
    <property type="entry name" value="Cupredoxins - blue copper proteins"/>
    <property type="match status" value="3"/>
</dbReference>
<dbReference type="CDD" id="cd04206">
    <property type="entry name" value="CuRO_1_LCC_like"/>
    <property type="match status" value="1"/>
</dbReference>
<dbReference type="InterPro" id="IPR011707">
    <property type="entry name" value="Cu-oxidase-like_N"/>
</dbReference>
<dbReference type="InterPro" id="IPR033138">
    <property type="entry name" value="Cu_oxidase_CS"/>
</dbReference>
<evidence type="ECO:0000259" key="5">
    <source>
        <dbReference type="Pfam" id="PF00394"/>
    </source>
</evidence>
<dbReference type="OrthoDB" id="2121828at2759"/>
<dbReference type="InterPro" id="IPR002355">
    <property type="entry name" value="Cu_oxidase_Cu_BS"/>
</dbReference>
<dbReference type="Pfam" id="PF00394">
    <property type="entry name" value="Cu-oxidase"/>
    <property type="match status" value="1"/>
</dbReference>
<comment type="caution">
    <text evidence="8">The sequence shown here is derived from an EMBL/GenBank/DDBJ whole genome shotgun (WGS) entry which is preliminary data.</text>
</comment>
<gene>
    <name evidence="8" type="primary">ASO</name>
    <name evidence="8" type="ORF">A0J61_08645</name>
</gene>
<keyword evidence="9" id="KW-1185">Reference proteome</keyword>
<keyword evidence="2" id="KW-0479">Metal-binding</keyword>
<accession>A0A1C7N7J3</accession>
<keyword evidence="3" id="KW-0560">Oxidoreductase</keyword>
<evidence type="ECO:0000256" key="1">
    <source>
        <dbReference type="ARBA" id="ARBA00010609"/>
    </source>
</evidence>
<feature type="domain" description="Plastocyanin-like" evidence="7">
    <location>
        <begin position="31"/>
        <end position="154"/>
    </location>
</feature>
<dbReference type="STRING" id="101091.A0A1C7N7J3"/>
<comment type="similarity">
    <text evidence="1">Belongs to the multicopper oxidase family.</text>
</comment>
<feature type="domain" description="Plastocyanin-like" evidence="5">
    <location>
        <begin position="178"/>
        <end position="331"/>
    </location>
</feature>
<evidence type="ECO:0000313" key="9">
    <source>
        <dbReference type="Proteomes" id="UP000093000"/>
    </source>
</evidence>
<dbReference type="InterPro" id="IPR008972">
    <property type="entry name" value="Cupredoxin"/>
</dbReference>